<organism evidence="2 3">
    <name type="scientific">Rotaria sordida</name>
    <dbReference type="NCBI Taxonomy" id="392033"/>
    <lineage>
        <taxon>Eukaryota</taxon>
        <taxon>Metazoa</taxon>
        <taxon>Spiralia</taxon>
        <taxon>Gnathifera</taxon>
        <taxon>Rotifera</taxon>
        <taxon>Eurotatoria</taxon>
        <taxon>Bdelloidea</taxon>
        <taxon>Philodinida</taxon>
        <taxon>Philodinidae</taxon>
        <taxon>Rotaria</taxon>
    </lineage>
</organism>
<proteinExistence type="predicted"/>
<dbReference type="EMBL" id="CAJNOU010000335">
    <property type="protein sequence ID" value="CAF0963009.1"/>
    <property type="molecule type" value="Genomic_DNA"/>
</dbReference>
<accession>A0A814E5X3</accession>
<dbReference type="AlphaFoldDB" id="A0A814E5X3"/>
<feature type="compositionally biased region" description="Low complexity" evidence="1">
    <location>
        <begin position="20"/>
        <end position="31"/>
    </location>
</feature>
<gene>
    <name evidence="2" type="ORF">SEV965_LOCUS8866</name>
</gene>
<evidence type="ECO:0000313" key="3">
    <source>
        <dbReference type="Proteomes" id="UP000663889"/>
    </source>
</evidence>
<comment type="caution">
    <text evidence="2">The sequence shown here is derived from an EMBL/GenBank/DDBJ whole genome shotgun (WGS) entry which is preliminary data.</text>
</comment>
<dbReference type="Proteomes" id="UP000663889">
    <property type="component" value="Unassembled WGS sequence"/>
</dbReference>
<feature type="region of interest" description="Disordered" evidence="1">
    <location>
        <begin position="20"/>
        <end position="48"/>
    </location>
</feature>
<protein>
    <submittedName>
        <fullName evidence="2">Uncharacterized protein</fullName>
    </submittedName>
</protein>
<evidence type="ECO:0000313" key="2">
    <source>
        <dbReference type="EMBL" id="CAF0963009.1"/>
    </source>
</evidence>
<feature type="compositionally biased region" description="Acidic residues" evidence="1">
    <location>
        <begin position="38"/>
        <end position="48"/>
    </location>
</feature>
<name>A0A814E5X3_9BILA</name>
<reference evidence="2" key="1">
    <citation type="submission" date="2021-02" db="EMBL/GenBank/DDBJ databases">
        <authorList>
            <person name="Nowell W R."/>
        </authorList>
    </citation>
    <scope>NUCLEOTIDE SEQUENCE</scope>
</reference>
<feature type="non-terminal residue" evidence="2">
    <location>
        <position position="1"/>
    </location>
</feature>
<evidence type="ECO:0000256" key="1">
    <source>
        <dbReference type="SAM" id="MobiDB-lite"/>
    </source>
</evidence>
<sequence>NWDGSIRLMPRLKLCLIKHNNSTSNKNDNNDQIVSIDNENESMDSDVE</sequence>